<name>A0A1B6H143_9HEMI</name>
<keyword evidence="1" id="KW-0732">Signal</keyword>
<sequence>MFKKLICFSLVVTMVRSDTTDVSSSFEGPTEDLKEYKADSKDNAVALRSNGGLFGLGIGGNLLGINAGAGISHGRGGWGEVGMSAYHPGYVPYETPNNRYY</sequence>
<feature type="signal peptide" evidence="1">
    <location>
        <begin position="1"/>
        <end position="17"/>
    </location>
</feature>
<gene>
    <name evidence="2" type="ORF">g.9992</name>
</gene>
<protein>
    <submittedName>
        <fullName evidence="2">Uncharacterized protein</fullName>
    </submittedName>
</protein>
<dbReference type="AlphaFoldDB" id="A0A1B6H143"/>
<evidence type="ECO:0000256" key="1">
    <source>
        <dbReference type="SAM" id="SignalP"/>
    </source>
</evidence>
<feature type="chain" id="PRO_5008584104" evidence="1">
    <location>
        <begin position="18"/>
        <end position="101"/>
    </location>
</feature>
<proteinExistence type="predicted"/>
<accession>A0A1B6H143</accession>
<reference evidence="2" key="1">
    <citation type="submission" date="2015-11" db="EMBL/GenBank/DDBJ databases">
        <title>De novo transcriptome assembly of four potential Pierce s Disease insect vectors from Arizona vineyards.</title>
        <authorList>
            <person name="Tassone E.E."/>
        </authorList>
    </citation>
    <scope>NUCLEOTIDE SEQUENCE</scope>
</reference>
<evidence type="ECO:0000313" key="2">
    <source>
        <dbReference type="EMBL" id="JAS68371.1"/>
    </source>
</evidence>
<organism evidence="2">
    <name type="scientific">Cuerna arida</name>
    <dbReference type="NCBI Taxonomy" id="1464854"/>
    <lineage>
        <taxon>Eukaryota</taxon>
        <taxon>Metazoa</taxon>
        <taxon>Ecdysozoa</taxon>
        <taxon>Arthropoda</taxon>
        <taxon>Hexapoda</taxon>
        <taxon>Insecta</taxon>
        <taxon>Pterygota</taxon>
        <taxon>Neoptera</taxon>
        <taxon>Paraneoptera</taxon>
        <taxon>Hemiptera</taxon>
        <taxon>Auchenorrhyncha</taxon>
        <taxon>Membracoidea</taxon>
        <taxon>Cicadellidae</taxon>
        <taxon>Cicadellinae</taxon>
        <taxon>Proconiini</taxon>
        <taxon>Cuerna</taxon>
    </lineage>
</organism>
<dbReference type="EMBL" id="GECZ01001398">
    <property type="protein sequence ID" value="JAS68371.1"/>
    <property type="molecule type" value="Transcribed_RNA"/>
</dbReference>